<dbReference type="AlphaFoldDB" id="A0AAN7LZA2"/>
<dbReference type="EMBL" id="JAXQNO010000004">
    <property type="protein sequence ID" value="KAK4799078.1"/>
    <property type="molecule type" value="Genomic_DNA"/>
</dbReference>
<evidence type="ECO:0000256" key="1">
    <source>
        <dbReference type="SAM" id="MobiDB-lite"/>
    </source>
</evidence>
<gene>
    <name evidence="2" type="ORF">SAY86_024443</name>
</gene>
<keyword evidence="3" id="KW-1185">Reference proteome</keyword>
<protein>
    <submittedName>
        <fullName evidence="2">Uncharacterized protein</fullName>
    </submittedName>
</protein>
<evidence type="ECO:0000313" key="3">
    <source>
        <dbReference type="Proteomes" id="UP001346149"/>
    </source>
</evidence>
<feature type="compositionally biased region" description="Basic and acidic residues" evidence="1">
    <location>
        <begin position="125"/>
        <end position="135"/>
    </location>
</feature>
<organism evidence="2 3">
    <name type="scientific">Trapa natans</name>
    <name type="common">Water chestnut</name>
    <dbReference type="NCBI Taxonomy" id="22666"/>
    <lineage>
        <taxon>Eukaryota</taxon>
        <taxon>Viridiplantae</taxon>
        <taxon>Streptophyta</taxon>
        <taxon>Embryophyta</taxon>
        <taxon>Tracheophyta</taxon>
        <taxon>Spermatophyta</taxon>
        <taxon>Magnoliopsida</taxon>
        <taxon>eudicotyledons</taxon>
        <taxon>Gunneridae</taxon>
        <taxon>Pentapetalae</taxon>
        <taxon>rosids</taxon>
        <taxon>malvids</taxon>
        <taxon>Myrtales</taxon>
        <taxon>Lythraceae</taxon>
        <taxon>Trapa</taxon>
    </lineage>
</organism>
<accession>A0AAN7LZA2</accession>
<proteinExistence type="predicted"/>
<feature type="region of interest" description="Disordered" evidence="1">
    <location>
        <begin position="120"/>
        <end position="143"/>
    </location>
</feature>
<reference evidence="2 3" key="1">
    <citation type="journal article" date="2023" name="Hortic Res">
        <title>Pangenome of water caltrop reveals structural variations and asymmetric subgenome divergence after allopolyploidization.</title>
        <authorList>
            <person name="Zhang X."/>
            <person name="Chen Y."/>
            <person name="Wang L."/>
            <person name="Yuan Y."/>
            <person name="Fang M."/>
            <person name="Shi L."/>
            <person name="Lu R."/>
            <person name="Comes H.P."/>
            <person name="Ma Y."/>
            <person name="Chen Y."/>
            <person name="Huang G."/>
            <person name="Zhou Y."/>
            <person name="Zheng Z."/>
            <person name="Qiu Y."/>
        </authorList>
    </citation>
    <scope>NUCLEOTIDE SEQUENCE [LARGE SCALE GENOMIC DNA]</scope>
    <source>
        <strain evidence="2">F231</strain>
    </source>
</reference>
<dbReference type="Proteomes" id="UP001346149">
    <property type="component" value="Unassembled WGS sequence"/>
</dbReference>
<name>A0AAN7LZA2_TRANT</name>
<comment type="caution">
    <text evidence="2">The sequence shown here is derived from an EMBL/GenBank/DDBJ whole genome shotgun (WGS) entry which is preliminary data.</text>
</comment>
<sequence length="143" mass="15820">MSTCSFRPLSRKAWNLLFNGGGGGVNRSSRVYVTAAPRPLQDKKQEREKIKEEEAQKTIEAMEAVKDGMVKVKDTAEFIKDASAKTAKSVSHRHGSHPILIFLSYLWIAGDVHVQQGVAGGLQHDSGHSGQDHQLIHLRPPRK</sequence>
<evidence type="ECO:0000313" key="2">
    <source>
        <dbReference type="EMBL" id="KAK4799078.1"/>
    </source>
</evidence>